<dbReference type="PANTHER" id="PTHR31778">
    <property type="entry name" value="BUD SITE SELECTION PROTEIN RAX2"/>
    <property type="match status" value="1"/>
</dbReference>
<dbReference type="EMBL" id="BAABRU010000003">
    <property type="protein sequence ID" value="GAA5527335.1"/>
    <property type="molecule type" value="Genomic_DNA"/>
</dbReference>
<keyword evidence="4" id="KW-1185">Reference proteome</keyword>
<comment type="caution">
    <text evidence="3">The sequence shown here is derived from an EMBL/GenBank/DDBJ whole genome shotgun (WGS) entry which is preliminary data.</text>
</comment>
<evidence type="ECO:0000313" key="3">
    <source>
        <dbReference type="EMBL" id="GAA5527335.1"/>
    </source>
</evidence>
<feature type="domain" description="Rax2-like C-terminal" evidence="2">
    <location>
        <begin position="187"/>
        <end position="323"/>
    </location>
</feature>
<dbReference type="Pfam" id="PF12768">
    <property type="entry name" value="Rax2"/>
    <property type="match status" value="1"/>
</dbReference>
<feature type="signal peptide" evidence="1">
    <location>
        <begin position="1"/>
        <end position="21"/>
    </location>
</feature>
<evidence type="ECO:0000313" key="4">
    <source>
        <dbReference type="Proteomes" id="UP001428290"/>
    </source>
</evidence>
<name>A0ABP9WYS6_9CHLR</name>
<keyword evidence="1" id="KW-0732">Signal</keyword>
<dbReference type="PANTHER" id="PTHR31778:SF2">
    <property type="entry name" value="BUD SITE SELECTION PROTEIN RAX2"/>
    <property type="match status" value="1"/>
</dbReference>
<accession>A0ABP9WYS6</accession>
<feature type="chain" id="PRO_5047084799" description="Rax2-like C-terminal domain-containing protein" evidence="1">
    <location>
        <begin position="22"/>
        <end position="883"/>
    </location>
</feature>
<dbReference type="Gene3D" id="2.60.40.3440">
    <property type="match status" value="1"/>
</dbReference>
<proteinExistence type="predicted"/>
<protein>
    <recommendedName>
        <fullName evidence="2">Rax2-like C-terminal domain-containing protein</fullName>
    </recommendedName>
</protein>
<evidence type="ECO:0000256" key="1">
    <source>
        <dbReference type="SAM" id="SignalP"/>
    </source>
</evidence>
<organism evidence="3 4">
    <name type="scientific">Herpetosiphon gulosus</name>
    <dbReference type="NCBI Taxonomy" id="1973496"/>
    <lineage>
        <taxon>Bacteria</taxon>
        <taxon>Bacillati</taxon>
        <taxon>Chloroflexota</taxon>
        <taxon>Chloroflexia</taxon>
        <taxon>Herpetosiphonales</taxon>
        <taxon>Herpetosiphonaceae</taxon>
        <taxon>Herpetosiphon</taxon>
    </lineage>
</organism>
<gene>
    <name evidence="3" type="ORF">Hgul01_01119</name>
</gene>
<dbReference type="InterPro" id="IPR024982">
    <property type="entry name" value="Rax2-like_C"/>
</dbReference>
<sequence length="883" mass="96760">MQRWFLVGLCLGLSLILPVAAQQPQIPQTIDQPQTAGTWSDEFASYDRSDLNDYPRRPMEWNNTLYSGMHNHGVAAWNGRQWLQIGNLEGRAIAITWHQNKLYAYGKLNLAGAPVSLASWDGTTWTAMPHQISYHTSVTLASYDNQLYLASGHAFTIDGQAIQHLARWDGNQWQDTDVGVQGMILTMLVRPDGLYVGGTFAHENNQWQGVLRWDGSQWHQVGSPLSGLVLDLEWANDQLYVGGLFTSTLDPAINNIAAWNGTSWDSFGNGIGDGRRRDVHSIAFLDDELYAISRVDTALGYHQLQRWNGTTWVILANTSGANGGIDWLWYPDVVLLNYQEQLFAFGLISFVHDHDNSDQYSIGMMALAWNGTHWESMTPNGLLIKNGGQQLNLLATSGETVYAAANNLNWGNGQAALAQFEAEQTWQVLLPPYLLGTNTVYEAEAYQTTLFLRIENALFKVISDTVELQSTSEINSIAQANNLLYVAGRFEQFNGVAAHNLVMWNGSQWQALNVPTTIDQVTIVEVYANYVYVSDGEQLLRWDGTVWQTLVTAVNRITQIEPTASGVYVAGSFSSINGVAAQKIAYWDGSVWSALTGVVNGLIYDLELGPDGLYVAGSFSGITNGVVSPGIVRWNGVWNSVGGGVQYRYTPQLPISVTTLASTPTRMYAIGTFDTVGNRYESSLIAAWQYGAPTLINAAPDTATTYRPQSVSVDVVANDWTIDNEAVEVVAVTSASHGTATISGTQILYTPNNDFQGTESLSYTLRNPARGITTTGALTIDVLNHFPTLVPLTHTVQPNSTTTFDVLADVVDLNGDDLSITQANATLGMVSIEQHQLRYIAPNQGMVMATISYMVSDDHGGVQTSTMSVTITAQHVYLPFIAR</sequence>
<dbReference type="Pfam" id="PF17963">
    <property type="entry name" value="Big_9"/>
    <property type="match status" value="2"/>
</dbReference>
<reference evidence="3 4" key="1">
    <citation type="submission" date="2024-02" db="EMBL/GenBank/DDBJ databases">
        <title>Herpetosiphon gulosus NBRC 112829.</title>
        <authorList>
            <person name="Ichikawa N."/>
            <person name="Katano-Makiyama Y."/>
            <person name="Hidaka K."/>
        </authorList>
    </citation>
    <scope>NUCLEOTIDE SEQUENCE [LARGE SCALE GENOMIC DNA]</scope>
    <source>
        <strain evidence="3 4">NBRC 112829</strain>
    </source>
</reference>
<dbReference type="Proteomes" id="UP001428290">
    <property type="component" value="Unassembled WGS sequence"/>
</dbReference>
<evidence type="ECO:0000259" key="2">
    <source>
        <dbReference type="Pfam" id="PF12768"/>
    </source>
</evidence>